<accession>A0AAN9HPM7</accession>
<proteinExistence type="predicted"/>
<organism evidence="2 3">
    <name type="scientific">Crotalaria pallida</name>
    <name type="common">Smooth rattlebox</name>
    <name type="synonym">Crotalaria striata</name>
    <dbReference type="NCBI Taxonomy" id="3830"/>
    <lineage>
        <taxon>Eukaryota</taxon>
        <taxon>Viridiplantae</taxon>
        <taxon>Streptophyta</taxon>
        <taxon>Embryophyta</taxon>
        <taxon>Tracheophyta</taxon>
        <taxon>Spermatophyta</taxon>
        <taxon>Magnoliopsida</taxon>
        <taxon>eudicotyledons</taxon>
        <taxon>Gunneridae</taxon>
        <taxon>Pentapetalae</taxon>
        <taxon>rosids</taxon>
        <taxon>fabids</taxon>
        <taxon>Fabales</taxon>
        <taxon>Fabaceae</taxon>
        <taxon>Papilionoideae</taxon>
        <taxon>50 kb inversion clade</taxon>
        <taxon>genistoids sensu lato</taxon>
        <taxon>core genistoids</taxon>
        <taxon>Crotalarieae</taxon>
        <taxon>Crotalaria</taxon>
    </lineage>
</organism>
<evidence type="ECO:0000256" key="1">
    <source>
        <dbReference type="SAM" id="Phobius"/>
    </source>
</evidence>
<gene>
    <name evidence="2" type="ORF">RIF29_41710</name>
</gene>
<keyword evidence="1" id="KW-1133">Transmembrane helix</keyword>
<dbReference type="EMBL" id="JAYWIO010000008">
    <property type="protein sequence ID" value="KAK7246840.1"/>
    <property type="molecule type" value="Genomic_DNA"/>
</dbReference>
<keyword evidence="3" id="KW-1185">Reference proteome</keyword>
<evidence type="ECO:0000313" key="2">
    <source>
        <dbReference type="EMBL" id="KAK7246840.1"/>
    </source>
</evidence>
<protein>
    <submittedName>
        <fullName evidence="2">Uncharacterized protein</fullName>
    </submittedName>
</protein>
<comment type="caution">
    <text evidence="2">The sequence shown here is derived from an EMBL/GenBank/DDBJ whole genome shotgun (WGS) entry which is preliminary data.</text>
</comment>
<name>A0AAN9HPM7_CROPI</name>
<evidence type="ECO:0000313" key="3">
    <source>
        <dbReference type="Proteomes" id="UP001372338"/>
    </source>
</evidence>
<dbReference type="Proteomes" id="UP001372338">
    <property type="component" value="Unassembled WGS sequence"/>
</dbReference>
<feature type="transmembrane region" description="Helical" evidence="1">
    <location>
        <begin position="24"/>
        <end position="41"/>
    </location>
</feature>
<sequence length="176" mass="19849">MCSFFLLTISSLVSLPISPRILKLISTTTVYFIPLLLIILLRFPNVDDIPPCLPLFLLAYILFLYLSDSEYIASLIIIINFIINSISRILEVIQVIDNFVTILRTSIRDLSDTLRDNPVLFLGNFIRRLSTTLDLIDASLSNLNTCIRCLSGILHIIAILLTHLSNSLTRLSDLMP</sequence>
<keyword evidence="1" id="KW-0812">Transmembrane</keyword>
<keyword evidence="1" id="KW-0472">Membrane</keyword>
<reference evidence="2 3" key="1">
    <citation type="submission" date="2024-01" db="EMBL/GenBank/DDBJ databases">
        <title>The genomes of 5 underutilized Papilionoideae crops provide insights into root nodulation and disease resistanc.</title>
        <authorList>
            <person name="Yuan L."/>
        </authorList>
    </citation>
    <scope>NUCLEOTIDE SEQUENCE [LARGE SCALE GENOMIC DNA]</scope>
    <source>
        <strain evidence="2">ZHUSHIDOU_FW_LH</strain>
        <tissue evidence="2">Leaf</tissue>
    </source>
</reference>
<dbReference type="AlphaFoldDB" id="A0AAN9HPM7"/>